<keyword evidence="1" id="KW-0995">Kinetochore</keyword>
<feature type="coiled-coil region" evidence="2">
    <location>
        <begin position="58"/>
        <end position="146"/>
    </location>
</feature>
<evidence type="ECO:0000313" key="5">
    <source>
        <dbReference type="RefSeq" id="XP_022931908.1"/>
    </source>
</evidence>
<keyword evidence="1" id="KW-0498">Mitosis</keyword>
<comment type="subcellular location">
    <subcellularLocation>
        <location evidence="1">Nucleus</location>
    </subcellularLocation>
    <subcellularLocation>
        <location evidence="1">Chromosome</location>
        <location evidence="1">Centromere</location>
        <location evidence="1">Kinetochore</location>
    </subcellularLocation>
</comment>
<dbReference type="InterPro" id="IPR044951">
    <property type="entry name" value="SPC24-like"/>
</dbReference>
<reference evidence="4 5" key="1">
    <citation type="submission" date="2025-04" db="UniProtKB">
        <authorList>
            <consortium name="RefSeq"/>
        </authorList>
    </citation>
    <scope>IDENTIFICATION</scope>
    <source>
        <tissue evidence="4 5">Young leaves</tissue>
    </source>
</reference>
<dbReference type="RefSeq" id="XP_022931908.1">
    <property type="nucleotide sequence ID" value="XM_023076140.1"/>
</dbReference>
<keyword evidence="1" id="KW-0137">Centromere</keyword>
<dbReference type="AlphaFoldDB" id="A0A6J1F034"/>
<dbReference type="GO" id="GO:0051301">
    <property type="term" value="P:cell division"/>
    <property type="evidence" value="ECO:0007669"/>
    <property type="project" value="UniProtKB-UniRule"/>
</dbReference>
<dbReference type="InterPro" id="IPR013252">
    <property type="entry name" value="Ndc80_Spc24"/>
</dbReference>
<keyword evidence="1" id="KW-0539">Nucleus</keyword>
<evidence type="ECO:0000313" key="4">
    <source>
        <dbReference type="RefSeq" id="XP_022931907.1"/>
    </source>
</evidence>
<dbReference type="KEGG" id="cmos:111438184"/>
<dbReference type="GO" id="GO:0051983">
    <property type="term" value="P:regulation of chromosome segregation"/>
    <property type="evidence" value="ECO:0007669"/>
    <property type="project" value="InterPro"/>
</dbReference>
<dbReference type="PANTHER" id="PTHR35730:SF2">
    <property type="entry name" value="KINETOCHORE PROTEIN SPC24 HOMOLOG-RELATED"/>
    <property type="match status" value="1"/>
</dbReference>
<comment type="similarity">
    <text evidence="1">Belongs to the SPC24 family.</text>
</comment>
<comment type="subunit">
    <text evidence="1">Component of the NDC80 complex.</text>
</comment>
<dbReference type="GO" id="GO:0000776">
    <property type="term" value="C:kinetochore"/>
    <property type="evidence" value="ECO:0007669"/>
    <property type="project" value="UniProtKB-KW"/>
</dbReference>
<evidence type="ECO:0000256" key="1">
    <source>
        <dbReference type="RuleBase" id="RU368011"/>
    </source>
</evidence>
<proteinExistence type="inferred from homology"/>
<protein>
    <recommendedName>
        <fullName evidence="1">Kinetochore protein Spc24</fullName>
    </recommendedName>
</protein>
<dbReference type="RefSeq" id="XP_022931907.1">
    <property type="nucleotide sequence ID" value="XM_023076139.1"/>
</dbReference>
<dbReference type="Gene3D" id="3.30.160.570">
    <property type="entry name" value="Ncd80 complex, Spc24 subunit"/>
    <property type="match status" value="1"/>
</dbReference>
<evidence type="ECO:0000313" key="3">
    <source>
        <dbReference type="Proteomes" id="UP000504609"/>
    </source>
</evidence>
<dbReference type="Proteomes" id="UP000504609">
    <property type="component" value="Unplaced"/>
</dbReference>
<keyword evidence="1" id="KW-0158">Chromosome</keyword>
<organism evidence="3 5">
    <name type="scientific">Cucurbita moschata</name>
    <name type="common">Winter crookneck squash</name>
    <name type="synonym">Cucurbita pepo var. moschata</name>
    <dbReference type="NCBI Taxonomy" id="3662"/>
    <lineage>
        <taxon>Eukaryota</taxon>
        <taxon>Viridiplantae</taxon>
        <taxon>Streptophyta</taxon>
        <taxon>Embryophyta</taxon>
        <taxon>Tracheophyta</taxon>
        <taxon>Spermatophyta</taxon>
        <taxon>Magnoliopsida</taxon>
        <taxon>eudicotyledons</taxon>
        <taxon>Gunneridae</taxon>
        <taxon>Pentapetalae</taxon>
        <taxon>rosids</taxon>
        <taxon>fabids</taxon>
        <taxon>Cucurbitales</taxon>
        <taxon>Cucurbitaceae</taxon>
        <taxon>Cucurbiteae</taxon>
        <taxon>Cucurbita</taxon>
    </lineage>
</organism>
<comment type="function">
    <text evidence="1">Acts as a component of the essential kinetochore-associated NDC80 complex, which is required for chromosome segregation and spindle checkpoint activity.</text>
</comment>
<dbReference type="GO" id="GO:0005634">
    <property type="term" value="C:nucleus"/>
    <property type="evidence" value="ECO:0007669"/>
    <property type="project" value="UniProtKB-SubCell"/>
</dbReference>
<keyword evidence="3" id="KW-1185">Reference proteome</keyword>
<keyword evidence="2" id="KW-0175">Coiled coil</keyword>
<name>A0A6J1F034_CUCMO</name>
<dbReference type="PANTHER" id="PTHR35730">
    <property type="entry name" value="KINETOCHORE PROTEIN SPC24 HOMOLOG-RELATED"/>
    <property type="match status" value="1"/>
</dbReference>
<evidence type="ECO:0000256" key="2">
    <source>
        <dbReference type="SAM" id="Coils"/>
    </source>
</evidence>
<keyword evidence="1" id="KW-0132">Cell division</keyword>
<gene>
    <name evidence="4 5" type="primary">LOC111438184</name>
</gene>
<keyword evidence="1" id="KW-0131">Cell cycle</keyword>
<sequence length="201" mass="23381">MGDFSGKMNIEDLLSYGDDLVALLKDQNDVQTLNQCLQHFNALQSSSHDDSRNVHSSVQDYEKKIEECRVKTEEAKARTVADDEMDILEKEIEEEVREEHLLMEEIRLVSNQINELDRQRISVQEKKQATKKLEQQELRAQRKLSMYASVTDIIPNMDDHSKISGHIVDRNKRVVQKFELDPTKMSSFDICNDIWNMINSP</sequence>
<accession>A0A6J1F034</accession>
<dbReference type="Pfam" id="PF08286">
    <property type="entry name" value="Spc24"/>
    <property type="match status" value="1"/>
</dbReference>
<dbReference type="GeneID" id="111438184"/>